<dbReference type="Proteomes" id="UP000024635">
    <property type="component" value="Unassembled WGS sequence"/>
</dbReference>
<keyword evidence="2" id="KW-1185">Reference proteome</keyword>
<organism evidence="1 2">
    <name type="scientific">Ancylostoma ceylanicum</name>
    <dbReference type="NCBI Taxonomy" id="53326"/>
    <lineage>
        <taxon>Eukaryota</taxon>
        <taxon>Metazoa</taxon>
        <taxon>Ecdysozoa</taxon>
        <taxon>Nematoda</taxon>
        <taxon>Chromadorea</taxon>
        <taxon>Rhabditida</taxon>
        <taxon>Rhabditina</taxon>
        <taxon>Rhabditomorpha</taxon>
        <taxon>Strongyloidea</taxon>
        <taxon>Ancylostomatidae</taxon>
        <taxon>Ancylostomatinae</taxon>
        <taxon>Ancylostoma</taxon>
    </lineage>
</organism>
<reference evidence="2" key="1">
    <citation type="journal article" date="2015" name="Nat. Genet.">
        <title>The genome and transcriptome of the zoonotic hookworm Ancylostoma ceylanicum identify infection-specific gene families.</title>
        <authorList>
            <person name="Schwarz E.M."/>
            <person name="Hu Y."/>
            <person name="Antoshechkin I."/>
            <person name="Miller M.M."/>
            <person name="Sternberg P.W."/>
            <person name="Aroian R.V."/>
        </authorList>
    </citation>
    <scope>NUCLEOTIDE SEQUENCE</scope>
    <source>
        <strain evidence="2">HY135</strain>
    </source>
</reference>
<dbReference type="EMBL" id="JARK01001345">
    <property type="protein sequence ID" value="EYC27338.1"/>
    <property type="molecule type" value="Genomic_DNA"/>
</dbReference>
<accession>A0A016VKN2</accession>
<evidence type="ECO:0000313" key="2">
    <source>
        <dbReference type="Proteomes" id="UP000024635"/>
    </source>
</evidence>
<proteinExistence type="predicted"/>
<gene>
    <name evidence="1" type="primary">Acey_s0009.g658</name>
    <name evidence="1" type="ORF">Y032_0009g658</name>
</gene>
<sequence length="157" mass="16868">MRCPLRQLSQGVALSARHAPAIDITAATACRNSATPCGSCRNTHLELCKRRGLKNAELRRVVAEGGLFEQRDHESGAHLGHCPTFPGCSASYGGAAKRSPAWAPSTVQNSPSPTSIKPQDRIRVHCRLGVQCTLAIQPVQCPLLCTENRDYGPDLKA</sequence>
<dbReference type="AlphaFoldDB" id="A0A016VKN2"/>
<comment type="caution">
    <text evidence="1">The sequence shown here is derived from an EMBL/GenBank/DDBJ whole genome shotgun (WGS) entry which is preliminary data.</text>
</comment>
<evidence type="ECO:0000313" key="1">
    <source>
        <dbReference type="EMBL" id="EYC27338.1"/>
    </source>
</evidence>
<name>A0A016VKN2_9BILA</name>
<protein>
    <submittedName>
        <fullName evidence="1">Uncharacterized protein</fullName>
    </submittedName>
</protein>